<dbReference type="AlphaFoldDB" id="A0A3L6PJM9"/>
<feature type="domain" description="Disease resistance R13L4/SHOC-2-like LRR" evidence="2">
    <location>
        <begin position="17"/>
        <end position="205"/>
    </location>
</feature>
<reference evidence="4" key="1">
    <citation type="journal article" date="2019" name="Nat. Commun.">
        <title>The genome of broomcorn millet.</title>
        <authorList>
            <person name="Zou C."/>
            <person name="Miki D."/>
            <person name="Li D."/>
            <person name="Tang Q."/>
            <person name="Xiao L."/>
            <person name="Rajput S."/>
            <person name="Deng P."/>
            <person name="Jia W."/>
            <person name="Huang R."/>
            <person name="Zhang M."/>
            <person name="Sun Y."/>
            <person name="Hu J."/>
            <person name="Fu X."/>
            <person name="Schnable P.S."/>
            <person name="Li F."/>
            <person name="Zhang H."/>
            <person name="Feng B."/>
            <person name="Zhu X."/>
            <person name="Liu R."/>
            <person name="Schnable J.C."/>
            <person name="Zhu J.-K."/>
            <person name="Zhang H."/>
        </authorList>
    </citation>
    <scope>NUCLEOTIDE SEQUENCE [LARGE SCALE GENOMIC DNA]</scope>
</reference>
<dbReference type="EMBL" id="PQIB02000017">
    <property type="protein sequence ID" value="RLM58010.1"/>
    <property type="molecule type" value="Genomic_DNA"/>
</dbReference>
<gene>
    <name evidence="3" type="ORF">C2845_PM18G12920</name>
</gene>
<name>A0A3L6PJM9_PANMI</name>
<protein>
    <recommendedName>
        <fullName evidence="2">Disease resistance R13L4/SHOC-2-like LRR domain-containing protein</fullName>
    </recommendedName>
</protein>
<dbReference type="OrthoDB" id="720104at2759"/>
<organism evidence="3 4">
    <name type="scientific">Panicum miliaceum</name>
    <name type="common">Proso millet</name>
    <name type="synonym">Broomcorn millet</name>
    <dbReference type="NCBI Taxonomy" id="4540"/>
    <lineage>
        <taxon>Eukaryota</taxon>
        <taxon>Viridiplantae</taxon>
        <taxon>Streptophyta</taxon>
        <taxon>Embryophyta</taxon>
        <taxon>Tracheophyta</taxon>
        <taxon>Spermatophyta</taxon>
        <taxon>Magnoliopsida</taxon>
        <taxon>Liliopsida</taxon>
        <taxon>Poales</taxon>
        <taxon>Poaceae</taxon>
        <taxon>PACMAD clade</taxon>
        <taxon>Panicoideae</taxon>
        <taxon>Panicodae</taxon>
        <taxon>Paniceae</taxon>
        <taxon>Panicinae</taxon>
        <taxon>Panicum</taxon>
        <taxon>Panicum sect. Panicum</taxon>
    </lineage>
</organism>
<dbReference type="InterPro" id="IPR055414">
    <property type="entry name" value="LRR_R13L4/SHOC2-like"/>
</dbReference>
<proteinExistence type="predicted"/>
<dbReference type="STRING" id="4540.A0A3L6PJM9"/>
<keyword evidence="1" id="KW-0677">Repeat</keyword>
<evidence type="ECO:0000259" key="2">
    <source>
        <dbReference type="Pfam" id="PF23598"/>
    </source>
</evidence>
<evidence type="ECO:0000313" key="3">
    <source>
        <dbReference type="EMBL" id="RLM58010.1"/>
    </source>
</evidence>
<dbReference type="Pfam" id="PF23598">
    <property type="entry name" value="LRR_14"/>
    <property type="match status" value="1"/>
</dbReference>
<comment type="caution">
    <text evidence="3">The sequence shown here is derived from an EMBL/GenBank/DDBJ whole genome shotgun (WGS) entry which is preliminary data.</text>
</comment>
<sequence>MKRRHLEHLRNLLHLMKRRQLFLGGWVRFSRFPSFCINPSRLPSLSHLSLKVDVMEEQDLRILGALPELRYLSLNVSTTEVVCNNPTTTDGHLFQKLTLCSLEYSEVRLLLPSKDASFRMQDVSASILLGSERKDGVQELWYEVRVREFKDANDDDCGSLGLEYFISLHNIRVTIHCDGASAAEVEELEAVLRRAVDIHPNHPTLEVRGRSSGGSRSGADLAVGLEGLKPLLPPEILWSSPKFLL</sequence>
<keyword evidence="4" id="KW-1185">Reference proteome</keyword>
<evidence type="ECO:0000256" key="1">
    <source>
        <dbReference type="ARBA" id="ARBA00022737"/>
    </source>
</evidence>
<accession>A0A3L6PJM9</accession>
<evidence type="ECO:0000313" key="4">
    <source>
        <dbReference type="Proteomes" id="UP000275267"/>
    </source>
</evidence>
<dbReference type="Proteomes" id="UP000275267">
    <property type="component" value="Unassembled WGS sequence"/>
</dbReference>